<dbReference type="PROSITE" id="PS50011">
    <property type="entry name" value="PROTEIN_KINASE_DOM"/>
    <property type="match status" value="1"/>
</dbReference>
<dbReference type="GO" id="GO:0051301">
    <property type="term" value="P:cell division"/>
    <property type="evidence" value="ECO:0007669"/>
    <property type="project" value="UniProtKB-KW"/>
</dbReference>
<organism evidence="14">
    <name type="scientific">Marseillevirus LCMAC102</name>
    <dbReference type="NCBI Taxonomy" id="2506603"/>
    <lineage>
        <taxon>Viruses</taxon>
        <taxon>Varidnaviria</taxon>
        <taxon>Bamfordvirae</taxon>
        <taxon>Nucleocytoviricota</taxon>
        <taxon>Megaviricetes</taxon>
        <taxon>Pimascovirales</taxon>
        <taxon>Pimascovirales incertae sedis</taxon>
        <taxon>Marseilleviridae</taxon>
    </lineage>
</organism>
<dbReference type="Pfam" id="PF00069">
    <property type="entry name" value="Pkinase"/>
    <property type="match status" value="1"/>
</dbReference>
<keyword evidence="8 12" id="KW-0067">ATP-binding</keyword>
<dbReference type="GO" id="GO:0000307">
    <property type="term" value="C:cyclin-dependent protein kinase holoenzyme complex"/>
    <property type="evidence" value="ECO:0007669"/>
    <property type="project" value="TreeGrafter"/>
</dbReference>
<dbReference type="GO" id="GO:0007165">
    <property type="term" value="P:signal transduction"/>
    <property type="evidence" value="ECO:0007669"/>
    <property type="project" value="TreeGrafter"/>
</dbReference>
<evidence type="ECO:0000256" key="5">
    <source>
        <dbReference type="ARBA" id="ARBA00022679"/>
    </source>
</evidence>
<dbReference type="Gene3D" id="1.10.472.10">
    <property type="entry name" value="Cyclin-like"/>
    <property type="match status" value="2"/>
</dbReference>
<dbReference type="PROSITE" id="PS00107">
    <property type="entry name" value="PROTEIN_KINASE_ATP"/>
    <property type="match status" value="1"/>
</dbReference>
<evidence type="ECO:0000256" key="7">
    <source>
        <dbReference type="ARBA" id="ARBA00022777"/>
    </source>
</evidence>
<dbReference type="InterPro" id="IPR000719">
    <property type="entry name" value="Prot_kinase_dom"/>
</dbReference>
<evidence type="ECO:0000256" key="6">
    <source>
        <dbReference type="ARBA" id="ARBA00022741"/>
    </source>
</evidence>
<dbReference type="PROSITE" id="PS00108">
    <property type="entry name" value="PROTEIN_KINASE_ST"/>
    <property type="match status" value="1"/>
</dbReference>
<evidence type="ECO:0000256" key="11">
    <source>
        <dbReference type="ARBA" id="ARBA00048367"/>
    </source>
</evidence>
<dbReference type="EMBL" id="MK500334">
    <property type="protein sequence ID" value="QBK86272.1"/>
    <property type="molecule type" value="Genomic_DNA"/>
</dbReference>
<evidence type="ECO:0000256" key="10">
    <source>
        <dbReference type="ARBA" id="ARBA00047811"/>
    </source>
</evidence>
<dbReference type="InterPro" id="IPR011009">
    <property type="entry name" value="Kinase-like_dom_sf"/>
</dbReference>
<keyword evidence="6 12" id="KW-0547">Nucleotide-binding</keyword>
<keyword evidence="7 14" id="KW-0418">Kinase</keyword>
<evidence type="ECO:0000313" key="14">
    <source>
        <dbReference type="EMBL" id="QBK86272.1"/>
    </source>
</evidence>
<feature type="domain" description="Protein kinase" evidence="13">
    <location>
        <begin position="36"/>
        <end position="307"/>
    </location>
</feature>
<dbReference type="SMART" id="SM00385">
    <property type="entry name" value="CYCLIN"/>
    <property type="match status" value="1"/>
</dbReference>
<dbReference type="PANTHER" id="PTHR24056">
    <property type="entry name" value="CELL DIVISION PROTEIN KINASE"/>
    <property type="match status" value="1"/>
</dbReference>
<dbReference type="SMART" id="SM00220">
    <property type="entry name" value="S_TKc"/>
    <property type="match status" value="1"/>
</dbReference>
<dbReference type="InterPro" id="IPR006671">
    <property type="entry name" value="Cyclin_N"/>
</dbReference>
<evidence type="ECO:0000256" key="1">
    <source>
        <dbReference type="ARBA" id="ARBA00006485"/>
    </source>
</evidence>
<dbReference type="Pfam" id="PF00134">
    <property type="entry name" value="Cyclin_N"/>
    <property type="match status" value="1"/>
</dbReference>
<gene>
    <name evidence="14" type="ORF">LCMAC102_00670</name>
</gene>
<dbReference type="PANTHER" id="PTHR24056:SF254">
    <property type="entry name" value="CYCLIN-DEPENDENT KINASE 2"/>
    <property type="match status" value="1"/>
</dbReference>
<feature type="binding site" evidence="12">
    <location>
        <position position="65"/>
    </location>
    <ligand>
        <name>ATP</name>
        <dbReference type="ChEBI" id="CHEBI:30616"/>
    </ligand>
</feature>
<keyword evidence="4" id="KW-0132">Cell division</keyword>
<dbReference type="InterPro" id="IPR013763">
    <property type="entry name" value="Cyclin-like_dom"/>
</dbReference>
<accession>A0A481YSQ8</accession>
<sequence>MIEEKINKSSKMYRKVRLSLKLSLNNCDDLMQFHNYKIINTLGQGSFSKVYLAKNKHTNQKVVLKKFIHSDSDGQAYDCLREIAHLKTLSHPNIISIIDIIQCQKIYAVLEYGGKTMKQYMQNYLKYPYLKSKHLYQLLSAVAYIHVYGIYHRDLKPENILITSSEDVKLCDFGMSCKKMNNRYSPLIQTLYYRAPEILLSSSHYHSSVDIWSIGCIFAEMEKGIPLFTGRSEIGQLYEIFRLFGTPKECIWASVTKWKIFPFWKGYDIKKILTDMGYFGLDLINQFLQYAPEKRISAENALSHSYFNARKTVSIPTTKETQNQRIIKTQNLQTILTSEQRIVLVDWIFEMQINFNLQLSTIHLAVDYVNRILAVENVHISKLQLIAIASLMIAVKIEEITYPDIDEYINVCIGIYTGEEIREAEKLIAMTLDYYLIPLTPYELLKDASSEKLAKLKEMHRHIDTTKESPFEIVNRII</sequence>
<dbReference type="GO" id="GO:0030332">
    <property type="term" value="F:cyclin binding"/>
    <property type="evidence" value="ECO:0007669"/>
    <property type="project" value="TreeGrafter"/>
</dbReference>
<keyword evidence="3" id="KW-0723">Serine/threonine-protein kinase</keyword>
<evidence type="ECO:0000256" key="12">
    <source>
        <dbReference type="PROSITE-ProRule" id="PRU10141"/>
    </source>
</evidence>
<dbReference type="InterPro" id="IPR017441">
    <property type="entry name" value="Protein_kinase_ATP_BS"/>
</dbReference>
<dbReference type="SUPFAM" id="SSF47954">
    <property type="entry name" value="Cyclin-like"/>
    <property type="match status" value="1"/>
</dbReference>
<dbReference type="EC" id="2.7.11.22" evidence="2"/>
<keyword evidence="5" id="KW-0808">Transferase</keyword>
<comment type="catalytic activity">
    <reaction evidence="11">
        <text>L-seryl-[protein] + ATP = O-phospho-L-seryl-[protein] + ADP + H(+)</text>
        <dbReference type="Rhea" id="RHEA:17989"/>
        <dbReference type="Rhea" id="RHEA-COMP:9863"/>
        <dbReference type="Rhea" id="RHEA-COMP:11604"/>
        <dbReference type="ChEBI" id="CHEBI:15378"/>
        <dbReference type="ChEBI" id="CHEBI:29999"/>
        <dbReference type="ChEBI" id="CHEBI:30616"/>
        <dbReference type="ChEBI" id="CHEBI:83421"/>
        <dbReference type="ChEBI" id="CHEBI:456216"/>
        <dbReference type="EC" id="2.7.11.22"/>
    </reaction>
</comment>
<dbReference type="FunFam" id="1.10.472.10:FF:000001">
    <property type="entry name" value="G2/mitotic-specific cyclin"/>
    <property type="match status" value="1"/>
</dbReference>
<comment type="catalytic activity">
    <reaction evidence="10">
        <text>L-threonyl-[protein] + ATP = O-phospho-L-threonyl-[protein] + ADP + H(+)</text>
        <dbReference type="Rhea" id="RHEA:46608"/>
        <dbReference type="Rhea" id="RHEA-COMP:11060"/>
        <dbReference type="Rhea" id="RHEA-COMP:11605"/>
        <dbReference type="ChEBI" id="CHEBI:15378"/>
        <dbReference type="ChEBI" id="CHEBI:30013"/>
        <dbReference type="ChEBI" id="CHEBI:30616"/>
        <dbReference type="ChEBI" id="CHEBI:61977"/>
        <dbReference type="ChEBI" id="CHEBI:456216"/>
        <dbReference type="EC" id="2.7.11.22"/>
    </reaction>
</comment>
<dbReference type="InterPro" id="IPR008271">
    <property type="entry name" value="Ser/Thr_kinase_AS"/>
</dbReference>
<evidence type="ECO:0000259" key="13">
    <source>
        <dbReference type="PROSITE" id="PS50011"/>
    </source>
</evidence>
<evidence type="ECO:0000256" key="2">
    <source>
        <dbReference type="ARBA" id="ARBA00012425"/>
    </source>
</evidence>
<protein>
    <recommendedName>
        <fullName evidence="2">cyclin-dependent kinase</fullName>
        <ecNumber evidence="2">2.7.11.22</ecNumber>
    </recommendedName>
</protein>
<dbReference type="Gene3D" id="3.30.200.20">
    <property type="entry name" value="Phosphorylase Kinase, domain 1"/>
    <property type="match status" value="1"/>
</dbReference>
<dbReference type="InterPro" id="IPR036915">
    <property type="entry name" value="Cyclin-like_sf"/>
</dbReference>
<dbReference type="GO" id="GO:0004693">
    <property type="term" value="F:cyclin-dependent protein serine/threonine kinase activity"/>
    <property type="evidence" value="ECO:0007669"/>
    <property type="project" value="UniProtKB-EC"/>
</dbReference>
<proteinExistence type="inferred from homology"/>
<dbReference type="GO" id="GO:0010468">
    <property type="term" value="P:regulation of gene expression"/>
    <property type="evidence" value="ECO:0007669"/>
    <property type="project" value="TreeGrafter"/>
</dbReference>
<evidence type="ECO:0000256" key="8">
    <source>
        <dbReference type="ARBA" id="ARBA00022840"/>
    </source>
</evidence>
<evidence type="ECO:0000256" key="9">
    <source>
        <dbReference type="ARBA" id="ARBA00023306"/>
    </source>
</evidence>
<dbReference type="FunFam" id="1.10.510.10:FF:000624">
    <property type="entry name" value="Mitogen-activated protein kinase"/>
    <property type="match status" value="1"/>
</dbReference>
<dbReference type="InterPro" id="IPR050108">
    <property type="entry name" value="CDK"/>
</dbReference>
<dbReference type="Gene3D" id="1.10.510.10">
    <property type="entry name" value="Transferase(Phosphotransferase) domain 1"/>
    <property type="match status" value="1"/>
</dbReference>
<comment type="similarity">
    <text evidence="1">Belongs to the protein kinase superfamily. CMGC Ser/Thr protein kinase family. CDC2/CDKX subfamily.</text>
</comment>
<dbReference type="GO" id="GO:0005524">
    <property type="term" value="F:ATP binding"/>
    <property type="evidence" value="ECO:0007669"/>
    <property type="project" value="UniProtKB-UniRule"/>
</dbReference>
<reference evidence="14" key="1">
    <citation type="journal article" date="2019" name="MBio">
        <title>Virus Genomes from Deep Sea Sediments Expand the Ocean Megavirome and Support Independent Origins of Viral Gigantism.</title>
        <authorList>
            <person name="Backstrom D."/>
            <person name="Yutin N."/>
            <person name="Jorgensen S.L."/>
            <person name="Dharamshi J."/>
            <person name="Homa F."/>
            <person name="Zaremba-Niedwiedzka K."/>
            <person name="Spang A."/>
            <person name="Wolf Y.I."/>
            <person name="Koonin E.V."/>
            <person name="Ettema T.J."/>
        </authorList>
    </citation>
    <scope>NUCLEOTIDE SEQUENCE</scope>
</reference>
<dbReference type="SUPFAM" id="SSF56112">
    <property type="entry name" value="Protein kinase-like (PK-like)"/>
    <property type="match status" value="1"/>
</dbReference>
<evidence type="ECO:0000256" key="4">
    <source>
        <dbReference type="ARBA" id="ARBA00022618"/>
    </source>
</evidence>
<name>A0A481YSQ8_9VIRU</name>
<keyword evidence="9" id="KW-0131">Cell cycle</keyword>
<evidence type="ECO:0000256" key="3">
    <source>
        <dbReference type="ARBA" id="ARBA00022527"/>
    </source>
</evidence>